<accession>A0A2S5CQD0</accession>
<comment type="caution">
    <text evidence="1">The sequence shown here is derived from an EMBL/GenBank/DDBJ whole genome shotgun (WGS) entry which is preliminary data.</text>
</comment>
<evidence type="ECO:0000313" key="1">
    <source>
        <dbReference type="EMBL" id="POZ53005.1"/>
    </source>
</evidence>
<gene>
    <name evidence="1" type="ORF">AADEFJLK_00014</name>
</gene>
<dbReference type="EMBL" id="PGFZ01000001">
    <property type="protein sequence ID" value="POZ53005.1"/>
    <property type="molecule type" value="Genomic_DNA"/>
</dbReference>
<sequence>MIITRLDSKSYCFNDSLHAVKLDNLEEWKRKVILGIFWSSLTRYYFFMTSGSWRCWHPDIKLLEIKKLPIRLPKDKNLQAKIVGLVDSLRNRDDGLLADHNEIAVLEKQLDKAIFELYALSEAEQDLILDMCETGLDFFYQANKSKAIKPLNNIAKQGLIQDLPQNRDQEQGLQGYLYAFLDAWNAELEPEGEFNWTVINLPNNPMLAVIFSTQNKGEPLRLLPDTTQADWDAVLERCGAALKYPVSQNIYIEGMVRSVSDTEIIIIKRNERRLWTRTAAREDAEATLAQAIRLQELA</sequence>
<proteinExistence type="predicted"/>
<name>A0A2S5CQD0_9GAMM</name>
<dbReference type="AlphaFoldDB" id="A0A2S5CQD0"/>
<reference evidence="1 2" key="1">
    <citation type="submission" date="2017-11" db="EMBL/GenBank/DDBJ databases">
        <title>Draft Genome Sequence of Methylobacter psychrotolerans Sph1T, an Obligate Methanotroph from Low-Temperature Environments.</title>
        <authorList>
            <person name="Oshkin I.Y."/>
            <person name="Miroshnikov K."/>
            <person name="Belova S.E."/>
            <person name="Korzhenkov A."/>
            <person name="Toshchakov S.V."/>
            <person name="Dedysh S.N."/>
        </authorList>
    </citation>
    <scope>NUCLEOTIDE SEQUENCE [LARGE SCALE GENOMIC DNA]</scope>
    <source>
        <strain evidence="1 2">Sph1</strain>
    </source>
</reference>
<evidence type="ECO:0000313" key="2">
    <source>
        <dbReference type="Proteomes" id="UP000237423"/>
    </source>
</evidence>
<protein>
    <submittedName>
        <fullName evidence="1">Uncharacterized protein</fullName>
    </submittedName>
</protein>
<organism evidence="1 2">
    <name type="scientific">Methylovulum psychrotolerans</name>
    <dbReference type="NCBI Taxonomy" id="1704499"/>
    <lineage>
        <taxon>Bacteria</taxon>
        <taxon>Pseudomonadati</taxon>
        <taxon>Pseudomonadota</taxon>
        <taxon>Gammaproteobacteria</taxon>
        <taxon>Methylococcales</taxon>
        <taxon>Methylococcaceae</taxon>
        <taxon>Methylovulum</taxon>
    </lineage>
</organism>
<dbReference type="Proteomes" id="UP000237423">
    <property type="component" value="Unassembled WGS sequence"/>
</dbReference>